<gene>
    <name evidence="12" type="ORF">CY0110_13261</name>
</gene>
<comment type="caution">
    <text evidence="12">The sequence shown here is derived from an EMBL/GenBank/DDBJ whole genome shotgun (WGS) entry which is preliminary data.</text>
</comment>
<protein>
    <recommendedName>
        <fullName evidence="11">Purine nucleoside phosphorylase</fullName>
    </recommendedName>
</protein>
<evidence type="ECO:0000256" key="8">
    <source>
        <dbReference type="ARBA" id="ARBA00047989"/>
    </source>
</evidence>
<dbReference type="GO" id="GO:0017061">
    <property type="term" value="F:S-methyl-5-thioadenosine phosphorylase activity"/>
    <property type="evidence" value="ECO:0007669"/>
    <property type="project" value="UniProtKB-EC"/>
</dbReference>
<dbReference type="AlphaFoldDB" id="A3IPK1"/>
<evidence type="ECO:0000256" key="6">
    <source>
        <dbReference type="ARBA" id="ARBA00022801"/>
    </source>
</evidence>
<keyword evidence="13" id="KW-1185">Reference proteome</keyword>
<evidence type="ECO:0000256" key="10">
    <source>
        <dbReference type="ARBA" id="ARBA00049893"/>
    </source>
</evidence>
<organism evidence="12 13">
    <name type="scientific">Crocosphaera chwakensis CCY0110</name>
    <dbReference type="NCBI Taxonomy" id="391612"/>
    <lineage>
        <taxon>Bacteria</taxon>
        <taxon>Bacillati</taxon>
        <taxon>Cyanobacteriota</taxon>
        <taxon>Cyanophyceae</taxon>
        <taxon>Oscillatoriophycideae</taxon>
        <taxon>Chroococcales</taxon>
        <taxon>Aphanothecaceae</taxon>
        <taxon>Crocosphaera</taxon>
        <taxon>Crocosphaera chwakensis</taxon>
    </lineage>
</organism>
<keyword evidence="5" id="KW-0479">Metal-binding</keyword>
<comment type="catalytic activity">
    <reaction evidence="8">
        <text>adenosine + H2O + H(+) = inosine + NH4(+)</text>
        <dbReference type="Rhea" id="RHEA:24408"/>
        <dbReference type="ChEBI" id="CHEBI:15377"/>
        <dbReference type="ChEBI" id="CHEBI:15378"/>
        <dbReference type="ChEBI" id="CHEBI:16335"/>
        <dbReference type="ChEBI" id="CHEBI:17596"/>
        <dbReference type="ChEBI" id="CHEBI:28938"/>
        <dbReference type="EC" id="3.5.4.4"/>
    </reaction>
    <physiologicalReaction direction="left-to-right" evidence="8">
        <dbReference type="Rhea" id="RHEA:24409"/>
    </physiologicalReaction>
</comment>
<evidence type="ECO:0000313" key="12">
    <source>
        <dbReference type="EMBL" id="EAZ91491.1"/>
    </source>
</evidence>
<dbReference type="eggNOG" id="COG1496">
    <property type="taxonomic scope" value="Bacteria"/>
</dbReference>
<proteinExistence type="inferred from homology"/>
<keyword evidence="4" id="KW-0808">Transferase</keyword>
<dbReference type="CDD" id="cd16833">
    <property type="entry name" value="YfiH"/>
    <property type="match status" value="1"/>
</dbReference>
<keyword evidence="7" id="KW-0862">Zinc</keyword>
<evidence type="ECO:0000256" key="1">
    <source>
        <dbReference type="ARBA" id="ARBA00000553"/>
    </source>
</evidence>
<evidence type="ECO:0000256" key="11">
    <source>
        <dbReference type="RuleBase" id="RU361274"/>
    </source>
</evidence>
<evidence type="ECO:0000256" key="2">
    <source>
        <dbReference type="ARBA" id="ARBA00003215"/>
    </source>
</evidence>
<dbReference type="InterPro" id="IPR003730">
    <property type="entry name" value="Cu_polyphenol_OxRdtase"/>
</dbReference>
<comment type="catalytic activity">
    <reaction evidence="1">
        <text>inosine + phosphate = alpha-D-ribose 1-phosphate + hypoxanthine</text>
        <dbReference type="Rhea" id="RHEA:27646"/>
        <dbReference type="ChEBI" id="CHEBI:17368"/>
        <dbReference type="ChEBI" id="CHEBI:17596"/>
        <dbReference type="ChEBI" id="CHEBI:43474"/>
        <dbReference type="ChEBI" id="CHEBI:57720"/>
        <dbReference type="EC" id="2.4.2.1"/>
    </reaction>
    <physiologicalReaction direction="left-to-right" evidence="1">
        <dbReference type="Rhea" id="RHEA:27647"/>
    </physiologicalReaction>
</comment>
<sequence>MSDRLTQTWQWQSAQGLPYLTCSLLEAWPHGFFTQPFYPKTPEDLSKIFHPEAQTYRVKQVHGNRVLSPSEIIEEMTENSFPPADGIIANVENQAIWVASADCTPVLIGDEVTGNIAAIHAGWRGTAKRIVPEAIARLQVWGSAIKNLRIAMGPAISGEVYQVSEEVAAEVGESLFTDEPINSSENILNSLLNLFESPILPDPEPGKVRLDVRRINQLQLEQLGIKAEQISIAPYCTYQSPSHFFSYRRTHEKKVQWSGIVKN</sequence>
<evidence type="ECO:0000313" key="13">
    <source>
        <dbReference type="Proteomes" id="UP000003781"/>
    </source>
</evidence>
<evidence type="ECO:0000256" key="5">
    <source>
        <dbReference type="ARBA" id="ARBA00022723"/>
    </source>
</evidence>
<name>A3IPK1_9CHRO</name>
<keyword evidence="6" id="KW-0378">Hydrolase</keyword>
<comment type="function">
    <text evidence="2">Purine nucleoside enzyme that catalyzes the phosphorolysis of adenosine and inosine nucleosides, yielding D-ribose 1-phosphate and the respective free bases, adenine and hypoxanthine. Also catalyzes the phosphorolysis of S-methyl-5'-thioadenosine into adenine and S-methyl-5-thio-alpha-D-ribose 1-phosphate. Also has adenosine deaminase activity.</text>
</comment>
<dbReference type="Pfam" id="PF02578">
    <property type="entry name" value="Cu-oxidase_4"/>
    <property type="match status" value="1"/>
</dbReference>
<accession>A3IPK1</accession>
<comment type="catalytic activity">
    <reaction evidence="10">
        <text>S-methyl-5'-thioadenosine + phosphate = 5-(methylsulfanyl)-alpha-D-ribose 1-phosphate + adenine</text>
        <dbReference type="Rhea" id="RHEA:11852"/>
        <dbReference type="ChEBI" id="CHEBI:16708"/>
        <dbReference type="ChEBI" id="CHEBI:17509"/>
        <dbReference type="ChEBI" id="CHEBI:43474"/>
        <dbReference type="ChEBI" id="CHEBI:58533"/>
        <dbReference type="EC" id="2.4.2.28"/>
    </reaction>
    <physiologicalReaction direction="left-to-right" evidence="10">
        <dbReference type="Rhea" id="RHEA:11853"/>
    </physiologicalReaction>
</comment>
<dbReference type="InterPro" id="IPR011324">
    <property type="entry name" value="Cytotoxic_necrot_fac-like_cat"/>
</dbReference>
<dbReference type="SUPFAM" id="SSF64438">
    <property type="entry name" value="CNF1/YfiH-like putative cysteine hydrolases"/>
    <property type="match status" value="1"/>
</dbReference>
<evidence type="ECO:0000256" key="4">
    <source>
        <dbReference type="ARBA" id="ARBA00022679"/>
    </source>
</evidence>
<reference evidence="12 13" key="1">
    <citation type="submission" date="2007-03" db="EMBL/GenBank/DDBJ databases">
        <authorList>
            <person name="Stal L."/>
            <person name="Ferriera S."/>
            <person name="Johnson J."/>
            <person name="Kravitz S."/>
            <person name="Beeson K."/>
            <person name="Sutton G."/>
            <person name="Rogers Y.-H."/>
            <person name="Friedman R."/>
            <person name="Frazier M."/>
            <person name="Venter J.C."/>
        </authorList>
    </citation>
    <scope>NUCLEOTIDE SEQUENCE [LARGE SCALE GENOMIC DNA]</scope>
    <source>
        <strain evidence="12 13">CCY0110</strain>
    </source>
</reference>
<evidence type="ECO:0000256" key="3">
    <source>
        <dbReference type="ARBA" id="ARBA00007353"/>
    </source>
</evidence>
<dbReference type="PANTHER" id="PTHR30616">
    <property type="entry name" value="UNCHARACTERIZED PROTEIN YFIH"/>
    <property type="match status" value="1"/>
</dbReference>
<dbReference type="RefSeq" id="WP_008275319.1">
    <property type="nucleotide sequence ID" value="NZ_AAXW01000013.1"/>
</dbReference>
<comment type="catalytic activity">
    <reaction evidence="9">
        <text>adenosine + phosphate = alpha-D-ribose 1-phosphate + adenine</text>
        <dbReference type="Rhea" id="RHEA:27642"/>
        <dbReference type="ChEBI" id="CHEBI:16335"/>
        <dbReference type="ChEBI" id="CHEBI:16708"/>
        <dbReference type="ChEBI" id="CHEBI:43474"/>
        <dbReference type="ChEBI" id="CHEBI:57720"/>
        <dbReference type="EC" id="2.4.2.1"/>
    </reaction>
    <physiologicalReaction direction="left-to-right" evidence="9">
        <dbReference type="Rhea" id="RHEA:27643"/>
    </physiologicalReaction>
</comment>
<dbReference type="GO" id="GO:0016787">
    <property type="term" value="F:hydrolase activity"/>
    <property type="evidence" value="ECO:0007669"/>
    <property type="project" value="UniProtKB-KW"/>
</dbReference>
<dbReference type="Proteomes" id="UP000003781">
    <property type="component" value="Unassembled WGS sequence"/>
</dbReference>
<dbReference type="InterPro" id="IPR038371">
    <property type="entry name" value="Cu_polyphenol_OxRdtase_sf"/>
</dbReference>
<dbReference type="PANTHER" id="PTHR30616:SF2">
    <property type="entry name" value="PURINE NUCLEOSIDE PHOSPHORYLASE LACC1"/>
    <property type="match status" value="1"/>
</dbReference>
<evidence type="ECO:0000256" key="7">
    <source>
        <dbReference type="ARBA" id="ARBA00022833"/>
    </source>
</evidence>
<dbReference type="NCBIfam" id="TIGR00726">
    <property type="entry name" value="peptidoglycan editing factor PgeF"/>
    <property type="match status" value="1"/>
</dbReference>
<dbReference type="EMBL" id="AAXW01000013">
    <property type="protein sequence ID" value="EAZ91491.1"/>
    <property type="molecule type" value="Genomic_DNA"/>
</dbReference>
<comment type="similarity">
    <text evidence="3 11">Belongs to the purine nucleoside phosphorylase YfiH/LACC1 family.</text>
</comment>
<dbReference type="Gene3D" id="3.60.140.10">
    <property type="entry name" value="CNF1/YfiH-like putative cysteine hydrolases"/>
    <property type="match status" value="1"/>
</dbReference>
<evidence type="ECO:0000256" key="9">
    <source>
        <dbReference type="ARBA" id="ARBA00048968"/>
    </source>
</evidence>
<dbReference type="GO" id="GO:0005507">
    <property type="term" value="F:copper ion binding"/>
    <property type="evidence" value="ECO:0007669"/>
    <property type="project" value="TreeGrafter"/>
</dbReference>